<protein>
    <submittedName>
        <fullName evidence="2">Uncharacterized protein</fullName>
    </submittedName>
</protein>
<keyword evidence="3" id="KW-1185">Reference proteome</keyword>
<organism evidence="2 3">
    <name type="scientific">Paramecium tetraurelia</name>
    <dbReference type="NCBI Taxonomy" id="5888"/>
    <lineage>
        <taxon>Eukaryota</taxon>
        <taxon>Sar</taxon>
        <taxon>Alveolata</taxon>
        <taxon>Ciliophora</taxon>
        <taxon>Intramacronucleata</taxon>
        <taxon>Oligohymenophorea</taxon>
        <taxon>Peniculida</taxon>
        <taxon>Parameciidae</taxon>
        <taxon>Paramecium</taxon>
    </lineage>
</organism>
<evidence type="ECO:0000313" key="2">
    <source>
        <dbReference type="EMBL" id="CAK78581.1"/>
    </source>
</evidence>
<feature type="transmembrane region" description="Helical" evidence="1">
    <location>
        <begin position="35"/>
        <end position="57"/>
    </location>
</feature>
<dbReference type="InParanoid" id="A0D6B4"/>
<proteinExistence type="predicted"/>
<keyword evidence="1" id="KW-0472">Membrane</keyword>
<dbReference type="HOGENOM" id="CLU_2101673_0_0_1"/>
<keyword evidence="1" id="KW-0812">Transmembrane</keyword>
<accession>A0D6B4</accession>
<reference evidence="2 3" key="1">
    <citation type="journal article" date="2006" name="Nature">
        <title>Global trends of whole-genome duplications revealed by the ciliate Paramecium tetraurelia.</title>
        <authorList>
            <consortium name="Genoscope"/>
            <person name="Aury J.-M."/>
            <person name="Jaillon O."/>
            <person name="Duret L."/>
            <person name="Noel B."/>
            <person name="Jubin C."/>
            <person name="Porcel B.M."/>
            <person name="Segurens B."/>
            <person name="Daubin V."/>
            <person name="Anthouard V."/>
            <person name="Aiach N."/>
            <person name="Arnaiz O."/>
            <person name="Billaut A."/>
            <person name="Beisson J."/>
            <person name="Blanc I."/>
            <person name="Bouhouche K."/>
            <person name="Camara F."/>
            <person name="Duharcourt S."/>
            <person name="Guigo R."/>
            <person name="Gogendeau D."/>
            <person name="Katinka M."/>
            <person name="Keller A.-M."/>
            <person name="Kissmehl R."/>
            <person name="Klotz C."/>
            <person name="Koll F."/>
            <person name="Le Moue A."/>
            <person name="Lepere C."/>
            <person name="Malinsky S."/>
            <person name="Nowacki M."/>
            <person name="Nowak J.K."/>
            <person name="Plattner H."/>
            <person name="Poulain J."/>
            <person name="Ruiz F."/>
            <person name="Serrano V."/>
            <person name="Zagulski M."/>
            <person name="Dessen P."/>
            <person name="Betermier M."/>
            <person name="Weissenbach J."/>
            <person name="Scarpelli C."/>
            <person name="Schachter V."/>
            <person name="Sperling L."/>
            <person name="Meyer E."/>
            <person name="Cohen J."/>
            <person name="Wincker P."/>
        </authorList>
    </citation>
    <scope>NUCLEOTIDE SEQUENCE [LARGE SCALE GENOMIC DNA]</scope>
    <source>
        <strain evidence="2 3">Stock d4-2</strain>
    </source>
</reference>
<dbReference type="OrthoDB" id="10309400at2759"/>
<gene>
    <name evidence="2" type="ORF">GSPATT00001622001</name>
</gene>
<keyword evidence="1" id="KW-1133">Transmembrane helix</keyword>
<dbReference type="GeneID" id="5031784"/>
<dbReference type="AlphaFoldDB" id="A0D6B4"/>
<dbReference type="KEGG" id="ptm:GSPATT00001622001"/>
<name>A0D6B4_PARTE</name>
<evidence type="ECO:0000256" key="1">
    <source>
        <dbReference type="SAM" id="Phobius"/>
    </source>
</evidence>
<dbReference type="Proteomes" id="UP000000600">
    <property type="component" value="Unassembled WGS sequence"/>
</dbReference>
<dbReference type="EMBL" id="CT868318">
    <property type="protein sequence ID" value="CAK78581.1"/>
    <property type="molecule type" value="Genomic_DNA"/>
</dbReference>
<dbReference type="OMA" id="KFKMLYL"/>
<dbReference type="RefSeq" id="XP_001445978.1">
    <property type="nucleotide sequence ID" value="XM_001445941.2"/>
</dbReference>
<feature type="transmembrane region" description="Helical" evidence="1">
    <location>
        <begin position="63"/>
        <end position="90"/>
    </location>
</feature>
<evidence type="ECO:0000313" key="3">
    <source>
        <dbReference type="Proteomes" id="UP000000600"/>
    </source>
</evidence>
<sequence>MEKNKKLKKTKDSILIRKNGKYSENAGEVARQRSIYMLLLECGILITYLIFLILYVAQGKFKMLYLTLQIVIVSLQILCNFFSIHSMIFFKEYIITKSSNLYLILVNLVEASQFIA</sequence>